<keyword evidence="2" id="KW-1185">Reference proteome</keyword>
<name>A0A3A8EFQ3_9GAMM</name>
<sequence>MNLIGKKVVSIFDSKDTGLWVVERQWPSEFKTDEIDVEVRRYSTRTTTWFYGYRRNFREATEEEIQHEGRFDGSCPHKFITYDRLVIIKNIPPKLQKYSDADSWVVDCCEWCGLKQKNGNILEKPIRW</sequence>
<comment type="caution">
    <text evidence="1">The sequence shown here is derived from an EMBL/GenBank/DDBJ whole genome shotgun (WGS) entry which is preliminary data.</text>
</comment>
<dbReference type="RefSeq" id="WP_120401404.1">
    <property type="nucleotide sequence ID" value="NZ_RAXV01000003.1"/>
</dbReference>
<accession>A0A3A8EFQ3</accession>
<protein>
    <submittedName>
        <fullName evidence="1">Uncharacterized protein</fullName>
    </submittedName>
</protein>
<proteinExistence type="predicted"/>
<dbReference type="EMBL" id="RAXV01000003">
    <property type="protein sequence ID" value="RKG33747.1"/>
    <property type="molecule type" value="Genomic_DNA"/>
</dbReference>
<evidence type="ECO:0000313" key="2">
    <source>
        <dbReference type="Proteomes" id="UP000282388"/>
    </source>
</evidence>
<dbReference type="Proteomes" id="UP000282388">
    <property type="component" value="Unassembled WGS sequence"/>
</dbReference>
<dbReference type="AlphaFoldDB" id="A0A3A8EFQ3"/>
<reference evidence="1 2" key="1">
    <citation type="submission" date="2018-09" db="EMBL/GenBank/DDBJ databases">
        <title>The draft genome of Acinetobacter spp. strains.</title>
        <authorList>
            <person name="Qin J."/>
            <person name="Feng Y."/>
            <person name="Zong Z."/>
        </authorList>
    </citation>
    <scope>NUCLEOTIDE SEQUENCE [LARGE SCALE GENOMIC DNA]</scope>
    <source>
        <strain evidence="1 2">WCHAc060012</strain>
    </source>
</reference>
<evidence type="ECO:0000313" key="1">
    <source>
        <dbReference type="EMBL" id="RKG33747.1"/>
    </source>
</evidence>
<gene>
    <name evidence="1" type="ORF">D7V32_02805</name>
</gene>
<organism evidence="1 2">
    <name type="scientific">Acinetobacter tianfuensis</name>
    <dbReference type="NCBI Taxonomy" id="2419603"/>
    <lineage>
        <taxon>Bacteria</taxon>
        <taxon>Pseudomonadati</taxon>
        <taxon>Pseudomonadota</taxon>
        <taxon>Gammaproteobacteria</taxon>
        <taxon>Moraxellales</taxon>
        <taxon>Moraxellaceae</taxon>
        <taxon>Acinetobacter</taxon>
    </lineage>
</organism>